<organism evidence="2 3">
    <name type="scientific">Chryseobacterium gotjawalense</name>
    <dbReference type="NCBI Taxonomy" id="3042315"/>
    <lineage>
        <taxon>Bacteria</taxon>
        <taxon>Pseudomonadati</taxon>
        <taxon>Bacteroidota</taxon>
        <taxon>Flavobacteriia</taxon>
        <taxon>Flavobacteriales</taxon>
        <taxon>Weeksellaceae</taxon>
        <taxon>Chryseobacterium group</taxon>
        <taxon>Chryseobacterium</taxon>
    </lineage>
</organism>
<feature type="chain" id="PRO_5045505406" description="Porin" evidence="1">
    <location>
        <begin position="20"/>
        <end position="380"/>
    </location>
</feature>
<evidence type="ECO:0000256" key="1">
    <source>
        <dbReference type="SAM" id="SignalP"/>
    </source>
</evidence>
<keyword evidence="1" id="KW-0732">Signal</keyword>
<evidence type="ECO:0008006" key="4">
    <source>
        <dbReference type="Google" id="ProtNLM"/>
    </source>
</evidence>
<reference evidence="2 3" key="1">
    <citation type="submission" date="2023-05" db="EMBL/GenBank/DDBJ databases">
        <title>Genomic insight into Chryseobacterium sp. wdc7 isolated forest soil (Gotjawal).</title>
        <authorList>
            <person name="Park S.-J."/>
        </authorList>
    </citation>
    <scope>NUCLEOTIDE SEQUENCE [LARGE SCALE GENOMIC DNA]</scope>
    <source>
        <strain evidence="3">wdc7</strain>
    </source>
</reference>
<protein>
    <recommendedName>
        <fullName evidence="4">Porin</fullName>
    </recommendedName>
</protein>
<evidence type="ECO:0000313" key="3">
    <source>
        <dbReference type="Proteomes" id="UP001241656"/>
    </source>
</evidence>
<proteinExistence type="predicted"/>
<sequence>MKSLLLFLIMVTAVPSGQAQDSPAVPKKFEVQGYLKNLQIIGLVKNEKPSWNSIIHNRINAKWRINGHASLTAEVRNRIFLGEDIRQTGGFTNRLRNPNEYFNLQKVWIENRSMVFHSNIERLYFDYHSDKIAFRAGRQRINWGMTTTWNPNDIFNTYNFLDFDYAERPGADGVKVSYKISPEVNTEIAYTNSGTPGGDIAAAKLSYNRWNYDWQVITGLYQRNLTVGLGWAGAVKSVGFKGEAQYFNLNGGLFNLAVEADYMFKTGWYVNTGVLFTDHGITDQIPIVQAFEFIPSPERLMPTKWTVIGTVAKELNPLLSVRSSIVFSPGTNLLILYPSLKYNIMPDFDLDFILQSFFARGNSALENLNNNLYIKATWNF</sequence>
<dbReference type="Proteomes" id="UP001241656">
    <property type="component" value="Chromosome"/>
</dbReference>
<evidence type="ECO:0000313" key="2">
    <source>
        <dbReference type="EMBL" id="WHF52498.1"/>
    </source>
</evidence>
<name>A0ABY8REU9_9FLAO</name>
<feature type="signal peptide" evidence="1">
    <location>
        <begin position="1"/>
        <end position="19"/>
    </location>
</feature>
<gene>
    <name evidence="2" type="ORF">QGN23_04260</name>
</gene>
<dbReference type="EMBL" id="CP124855">
    <property type="protein sequence ID" value="WHF52498.1"/>
    <property type="molecule type" value="Genomic_DNA"/>
</dbReference>
<keyword evidence="3" id="KW-1185">Reference proteome</keyword>
<accession>A0ABY8REU9</accession>
<dbReference type="RefSeq" id="WP_282905783.1">
    <property type="nucleotide sequence ID" value="NZ_CP124855.1"/>
</dbReference>